<evidence type="ECO:0000313" key="3">
    <source>
        <dbReference type="Proteomes" id="UP000256779"/>
    </source>
</evidence>
<dbReference type="InterPro" id="IPR029068">
    <property type="entry name" value="Glyas_Bleomycin-R_OHBP_Dase"/>
</dbReference>
<dbReference type="Gene3D" id="3.30.720.100">
    <property type="match status" value="1"/>
</dbReference>
<dbReference type="AlphaFoldDB" id="A0A3D9L2E0"/>
<protein>
    <submittedName>
        <fullName evidence="2">3-demethylubiquinone-9 3-methyltransferase</fullName>
    </submittedName>
</protein>
<organism evidence="2 3">
    <name type="scientific">Marinoscillum furvescens DSM 4134</name>
    <dbReference type="NCBI Taxonomy" id="1122208"/>
    <lineage>
        <taxon>Bacteria</taxon>
        <taxon>Pseudomonadati</taxon>
        <taxon>Bacteroidota</taxon>
        <taxon>Cytophagia</taxon>
        <taxon>Cytophagales</taxon>
        <taxon>Reichenbachiellaceae</taxon>
        <taxon>Marinoscillum</taxon>
    </lineage>
</organism>
<feature type="domain" description="PhnB-like" evidence="1">
    <location>
        <begin position="5"/>
        <end position="73"/>
    </location>
</feature>
<dbReference type="RefSeq" id="WP_115869223.1">
    <property type="nucleotide sequence ID" value="NZ_QREG01000017.1"/>
</dbReference>
<dbReference type="GO" id="GO:0032259">
    <property type="term" value="P:methylation"/>
    <property type="evidence" value="ECO:0007669"/>
    <property type="project" value="UniProtKB-KW"/>
</dbReference>
<keyword evidence="3" id="KW-1185">Reference proteome</keyword>
<dbReference type="Proteomes" id="UP000256779">
    <property type="component" value="Unassembled WGS sequence"/>
</dbReference>
<keyword evidence="2" id="KW-0489">Methyltransferase</keyword>
<dbReference type="PANTHER" id="PTHR33990">
    <property type="entry name" value="PROTEIN YJDN-RELATED"/>
    <property type="match status" value="1"/>
</dbReference>
<gene>
    <name evidence="2" type="ORF">C7460_11733</name>
</gene>
<name>A0A3D9L2E0_MARFU</name>
<dbReference type="InterPro" id="IPR028973">
    <property type="entry name" value="PhnB-like"/>
</dbReference>
<reference evidence="2 3" key="1">
    <citation type="submission" date="2018-07" db="EMBL/GenBank/DDBJ databases">
        <title>Genomic Encyclopedia of Type Strains, Phase IV (KMG-IV): sequencing the most valuable type-strain genomes for metagenomic binning, comparative biology and taxonomic classification.</title>
        <authorList>
            <person name="Goeker M."/>
        </authorList>
    </citation>
    <scope>NUCLEOTIDE SEQUENCE [LARGE SCALE GENOMIC DNA]</scope>
    <source>
        <strain evidence="2 3">DSM 4134</strain>
    </source>
</reference>
<dbReference type="GO" id="GO:0008168">
    <property type="term" value="F:methyltransferase activity"/>
    <property type="evidence" value="ECO:0007669"/>
    <property type="project" value="UniProtKB-KW"/>
</dbReference>
<comment type="caution">
    <text evidence="2">The sequence shown here is derived from an EMBL/GenBank/DDBJ whole genome shotgun (WGS) entry which is preliminary data.</text>
</comment>
<accession>A0A3D9L2E0</accession>
<dbReference type="Pfam" id="PF06983">
    <property type="entry name" value="3-dmu-9_3-mt"/>
    <property type="match status" value="1"/>
</dbReference>
<keyword evidence="2" id="KW-0830">Ubiquinone</keyword>
<dbReference type="OrthoDB" id="9806473at2"/>
<evidence type="ECO:0000259" key="1">
    <source>
        <dbReference type="Pfam" id="PF06983"/>
    </source>
</evidence>
<proteinExistence type="predicted"/>
<keyword evidence="2" id="KW-0808">Transferase</keyword>
<dbReference type="SUPFAM" id="SSF54593">
    <property type="entry name" value="Glyoxalase/Bleomycin resistance protein/Dihydroxybiphenyl dioxygenase"/>
    <property type="match status" value="1"/>
</dbReference>
<evidence type="ECO:0000313" key="2">
    <source>
        <dbReference type="EMBL" id="RED95584.1"/>
    </source>
</evidence>
<sequence>MTPQGIIPFLWFENHAEQAIHHYLDIFPNSSIEELTYWPEGSPFPANAVQSDSFTLNGLKLHAFDAGPHHHFMIPPSYFNDTG</sequence>
<dbReference type="EMBL" id="QREG01000017">
    <property type="protein sequence ID" value="RED95584.1"/>
    <property type="molecule type" value="Genomic_DNA"/>
</dbReference>